<evidence type="ECO:0000256" key="1">
    <source>
        <dbReference type="SAM" id="Phobius"/>
    </source>
</evidence>
<feature type="transmembrane region" description="Helical" evidence="1">
    <location>
        <begin position="45"/>
        <end position="63"/>
    </location>
</feature>
<sequence>MMVPSLEVSIAEISRDIKYIIKRIDENDAEIREFRQRVTILEKQFYAATIIGSLLWAVVLLWIRQQLGA</sequence>
<proteinExistence type="predicted"/>
<keyword evidence="1" id="KW-0812">Transmembrane</keyword>
<protein>
    <submittedName>
        <fullName evidence="2">Uncharacterized protein</fullName>
    </submittedName>
</protein>
<dbReference type="EMBL" id="LR796678">
    <property type="protein sequence ID" value="CAB4158549.1"/>
    <property type="molecule type" value="Genomic_DNA"/>
</dbReference>
<reference evidence="2" key="1">
    <citation type="submission" date="2020-04" db="EMBL/GenBank/DDBJ databases">
        <authorList>
            <person name="Chiriac C."/>
            <person name="Salcher M."/>
            <person name="Ghai R."/>
            <person name="Kavagutti S V."/>
        </authorList>
    </citation>
    <scope>NUCLEOTIDE SEQUENCE</scope>
</reference>
<accession>A0A6J5NH10</accession>
<name>A0A6J5NH10_9CAUD</name>
<organism evidence="2">
    <name type="scientific">uncultured Caudovirales phage</name>
    <dbReference type="NCBI Taxonomy" id="2100421"/>
    <lineage>
        <taxon>Viruses</taxon>
        <taxon>Duplodnaviria</taxon>
        <taxon>Heunggongvirae</taxon>
        <taxon>Uroviricota</taxon>
        <taxon>Caudoviricetes</taxon>
        <taxon>Peduoviridae</taxon>
        <taxon>Maltschvirus</taxon>
        <taxon>Maltschvirus maltsch</taxon>
    </lineage>
</organism>
<evidence type="ECO:0000313" key="2">
    <source>
        <dbReference type="EMBL" id="CAB4158549.1"/>
    </source>
</evidence>
<keyword evidence="1" id="KW-1133">Transmembrane helix</keyword>
<gene>
    <name evidence="2" type="ORF">UFOVP698_18</name>
</gene>
<keyword evidence="1" id="KW-0472">Membrane</keyword>